<evidence type="ECO:0000256" key="1">
    <source>
        <dbReference type="ARBA" id="ARBA00022801"/>
    </source>
</evidence>
<evidence type="ECO:0000313" key="4">
    <source>
        <dbReference type="Proteomes" id="UP001064933"/>
    </source>
</evidence>
<accession>A0ABY6B0J4</accession>
<dbReference type="RefSeq" id="WP_261758148.1">
    <property type="nucleotide sequence ID" value="NZ_CP104562.2"/>
</dbReference>
<dbReference type="SUPFAM" id="SSF50630">
    <property type="entry name" value="Acid proteases"/>
    <property type="match status" value="1"/>
</dbReference>
<dbReference type="Pfam" id="PF13975">
    <property type="entry name" value="gag-asp_proteas"/>
    <property type="match status" value="1"/>
</dbReference>
<feature type="domain" description="Peptidase A2" evidence="2">
    <location>
        <begin position="43"/>
        <end position="128"/>
    </location>
</feature>
<dbReference type="InterPro" id="IPR001969">
    <property type="entry name" value="Aspartic_peptidase_AS"/>
</dbReference>
<dbReference type="PROSITE" id="PS50175">
    <property type="entry name" value="ASP_PROT_RETROV"/>
    <property type="match status" value="1"/>
</dbReference>
<dbReference type="PROSITE" id="PS00141">
    <property type="entry name" value="ASP_PROTEASE"/>
    <property type="match status" value="1"/>
</dbReference>
<sequence length="147" mass="15708">MPVLTFSKSQLGPIVDVLIAPGREAAQRLPATGGTAPPLPQPIKMLVDTGAETSALDEALIEPWGIPYVRAGWARTMNGTKPVRMYELALSIRGQAGQPSWNVDSLVVTARQEPFVGAPYAGLIGRDLLDRAVFLFNGPGHQCTLAF</sequence>
<keyword evidence="4" id="KW-1185">Reference proteome</keyword>
<keyword evidence="1" id="KW-0378">Hydrolase</keyword>
<dbReference type="InterPro" id="IPR001995">
    <property type="entry name" value="Peptidase_A2_cat"/>
</dbReference>
<dbReference type="EMBL" id="CP104562">
    <property type="protein sequence ID" value="UXH78360.1"/>
    <property type="molecule type" value="Genomic_DNA"/>
</dbReference>
<name>A0ABY6B0J4_9BURK</name>
<proteinExistence type="predicted"/>
<reference evidence="3" key="1">
    <citation type="submission" date="2022-10" db="EMBL/GenBank/DDBJ databases">
        <title>Characterization and whole genome sequencing of a new Roseateles species, isolated from fresh water.</title>
        <authorList>
            <person name="Guliayeva D.Y."/>
            <person name="Akhremchuk A.E."/>
            <person name="Sikolenko M.A."/>
            <person name="Valentovich L.N."/>
            <person name="Sidarenka A.V."/>
        </authorList>
    </citation>
    <scope>NUCLEOTIDE SEQUENCE</scope>
    <source>
        <strain evidence="3">BIM B-1768</strain>
    </source>
</reference>
<protein>
    <submittedName>
        <fullName evidence="3">Retroviral-like aspartic protease family protein</fullName>
    </submittedName>
</protein>
<dbReference type="Proteomes" id="UP001064933">
    <property type="component" value="Chromosome"/>
</dbReference>
<dbReference type="InterPro" id="IPR021109">
    <property type="entry name" value="Peptidase_aspartic_dom_sf"/>
</dbReference>
<dbReference type="Gene3D" id="2.40.70.10">
    <property type="entry name" value="Acid Proteases"/>
    <property type="match status" value="1"/>
</dbReference>
<evidence type="ECO:0000313" key="3">
    <source>
        <dbReference type="EMBL" id="UXH78360.1"/>
    </source>
</evidence>
<evidence type="ECO:0000259" key="2">
    <source>
        <dbReference type="PROSITE" id="PS50175"/>
    </source>
</evidence>
<organism evidence="3 4">
    <name type="scientific">Roseateles amylovorans</name>
    <dbReference type="NCBI Taxonomy" id="2978473"/>
    <lineage>
        <taxon>Bacteria</taxon>
        <taxon>Pseudomonadati</taxon>
        <taxon>Pseudomonadota</taxon>
        <taxon>Betaproteobacteria</taxon>
        <taxon>Burkholderiales</taxon>
        <taxon>Sphaerotilaceae</taxon>
        <taxon>Roseateles</taxon>
    </lineage>
</organism>
<gene>
    <name evidence="3" type="ORF">N4261_25995</name>
</gene>